<accession>A0A0C9Y731</accession>
<reference evidence="1 2" key="1">
    <citation type="submission" date="2014-04" db="EMBL/GenBank/DDBJ databases">
        <authorList>
            <consortium name="DOE Joint Genome Institute"/>
            <person name="Kuo A."/>
            <person name="Kohler A."/>
            <person name="Costa M.D."/>
            <person name="Nagy L.G."/>
            <person name="Floudas D."/>
            <person name="Copeland A."/>
            <person name="Barry K.W."/>
            <person name="Cichocki N."/>
            <person name="Veneault-Fourrey C."/>
            <person name="LaButti K."/>
            <person name="Lindquist E.A."/>
            <person name="Lipzen A."/>
            <person name="Lundell T."/>
            <person name="Morin E."/>
            <person name="Murat C."/>
            <person name="Sun H."/>
            <person name="Tunlid A."/>
            <person name="Henrissat B."/>
            <person name="Grigoriev I.V."/>
            <person name="Hibbett D.S."/>
            <person name="Martin F."/>
            <person name="Nordberg H.P."/>
            <person name="Cantor M.N."/>
            <person name="Hua S.X."/>
        </authorList>
    </citation>
    <scope>NUCLEOTIDE SEQUENCE [LARGE SCALE GENOMIC DNA]</scope>
    <source>
        <strain evidence="1 2">441</strain>
    </source>
</reference>
<proteinExistence type="predicted"/>
<evidence type="ECO:0000313" key="1">
    <source>
        <dbReference type="EMBL" id="KIK12756.1"/>
    </source>
</evidence>
<dbReference type="EMBL" id="KN834051">
    <property type="protein sequence ID" value="KIK12756.1"/>
    <property type="molecule type" value="Genomic_DNA"/>
</dbReference>
<dbReference type="HOGENOM" id="CLU_1826035_0_0_1"/>
<sequence length="141" mass="15690">MPYLETTIALCYATMYGAYQFLSNCVVSVHAHMHHVTGVGDLLAGIYTFFQAQVTRAEVIGQLDRVLNAIRDIYKNELLHGDIRDEHRQARPRSGMPHSPILTPAVVLVATSLSPGLGPIPVPRCRTMLTFRDRLHPLRSG</sequence>
<reference evidence="2" key="2">
    <citation type="submission" date="2015-01" db="EMBL/GenBank/DDBJ databases">
        <title>Evolutionary Origins and Diversification of the Mycorrhizal Mutualists.</title>
        <authorList>
            <consortium name="DOE Joint Genome Institute"/>
            <consortium name="Mycorrhizal Genomics Consortium"/>
            <person name="Kohler A."/>
            <person name="Kuo A."/>
            <person name="Nagy L.G."/>
            <person name="Floudas D."/>
            <person name="Copeland A."/>
            <person name="Barry K.W."/>
            <person name="Cichocki N."/>
            <person name="Veneault-Fourrey C."/>
            <person name="LaButti K."/>
            <person name="Lindquist E.A."/>
            <person name="Lipzen A."/>
            <person name="Lundell T."/>
            <person name="Morin E."/>
            <person name="Murat C."/>
            <person name="Riley R."/>
            <person name="Ohm R."/>
            <person name="Sun H."/>
            <person name="Tunlid A."/>
            <person name="Henrissat B."/>
            <person name="Grigoriev I.V."/>
            <person name="Hibbett D.S."/>
            <person name="Martin F."/>
        </authorList>
    </citation>
    <scope>NUCLEOTIDE SEQUENCE [LARGE SCALE GENOMIC DNA]</scope>
    <source>
        <strain evidence="2">441</strain>
    </source>
</reference>
<dbReference type="Proteomes" id="UP000054018">
    <property type="component" value="Unassembled WGS sequence"/>
</dbReference>
<protein>
    <submittedName>
        <fullName evidence="1">Uncharacterized protein</fullName>
    </submittedName>
</protein>
<keyword evidence="2" id="KW-1185">Reference proteome</keyword>
<organism evidence="1 2">
    <name type="scientific">Pisolithus microcarpus 441</name>
    <dbReference type="NCBI Taxonomy" id="765257"/>
    <lineage>
        <taxon>Eukaryota</taxon>
        <taxon>Fungi</taxon>
        <taxon>Dikarya</taxon>
        <taxon>Basidiomycota</taxon>
        <taxon>Agaricomycotina</taxon>
        <taxon>Agaricomycetes</taxon>
        <taxon>Agaricomycetidae</taxon>
        <taxon>Boletales</taxon>
        <taxon>Sclerodermatineae</taxon>
        <taxon>Pisolithaceae</taxon>
        <taxon>Pisolithus</taxon>
    </lineage>
</organism>
<dbReference type="AlphaFoldDB" id="A0A0C9Y731"/>
<gene>
    <name evidence="1" type="ORF">PISMIDRAFT_18510</name>
</gene>
<evidence type="ECO:0000313" key="2">
    <source>
        <dbReference type="Proteomes" id="UP000054018"/>
    </source>
</evidence>
<name>A0A0C9Y731_9AGAM</name>